<evidence type="ECO:0000256" key="1">
    <source>
        <dbReference type="SAM" id="MobiDB-lite"/>
    </source>
</evidence>
<reference evidence="2" key="1">
    <citation type="submission" date="2021-05" db="EMBL/GenBank/DDBJ databases">
        <authorList>
            <person name="Alioto T."/>
            <person name="Alioto T."/>
            <person name="Gomez Garrido J."/>
        </authorList>
    </citation>
    <scope>NUCLEOTIDE SEQUENCE</scope>
</reference>
<dbReference type="EMBL" id="HBUF01344019">
    <property type="protein sequence ID" value="CAG6707286.1"/>
    <property type="molecule type" value="Transcribed_RNA"/>
</dbReference>
<dbReference type="EMBL" id="HBUF01344017">
    <property type="protein sequence ID" value="CAG6707280.1"/>
    <property type="molecule type" value="Transcribed_RNA"/>
</dbReference>
<organism evidence="2">
    <name type="scientific">Cacopsylla melanoneura</name>
    <dbReference type="NCBI Taxonomy" id="428564"/>
    <lineage>
        <taxon>Eukaryota</taxon>
        <taxon>Metazoa</taxon>
        <taxon>Ecdysozoa</taxon>
        <taxon>Arthropoda</taxon>
        <taxon>Hexapoda</taxon>
        <taxon>Insecta</taxon>
        <taxon>Pterygota</taxon>
        <taxon>Neoptera</taxon>
        <taxon>Paraneoptera</taxon>
        <taxon>Hemiptera</taxon>
        <taxon>Sternorrhyncha</taxon>
        <taxon>Psylloidea</taxon>
        <taxon>Psyllidae</taxon>
        <taxon>Psyllinae</taxon>
        <taxon>Cacopsylla</taxon>
    </lineage>
</organism>
<feature type="region of interest" description="Disordered" evidence="1">
    <location>
        <begin position="1"/>
        <end position="58"/>
    </location>
</feature>
<dbReference type="EMBL" id="HBUF01344018">
    <property type="protein sequence ID" value="CAG6707283.1"/>
    <property type="molecule type" value="Transcribed_RNA"/>
</dbReference>
<evidence type="ECO:0000313" key="2">
    <source>
        <dbReference type="EMBL" id="CAG6707286.1"/>
    </source>
</evidence>
<name>A0A8D8UHM6_9HEMI</name>
<dbReference type="EMBL" id="HBUF01344016">
    <property type="protein sequence ID" value="CAG6707277.1"/>
    <property type="molecule type" value="Transcribed_RNA"/>
</dbReference>
<protein>
    <submittedName>
        <fullName evidence="2">Uncharacterized protein</fullName>
    </submittedName>
</protein>
<dbReference type="EMBL" id="HBUF01344020">
    <property type="protein sequence ID" value="CAG6707289.1"/>
    <property type="molecule type" value="Transcribed_RNA"/>
</dbReference>
<proteinExistence type="predicted"/>
<accession>A0A8D8UHM6</accession>
<feature type="compositionally biased region" description="Basic residues" evidence="1">
    <location>
        <begin position="1"/>
        <end position="11"/>
    </location>
</feature>
<dbReference type="AlphaFoldDB" id="A0A8D8UHM6"/>
<sequence length="106" mass="12875">MYSSQKMKRERTRSEQRGRGRELEGEKERGREREGERGERKRGERGERREKREERRKEIDCTCQKHIVAYPPECEISKKSIFGFLHILNLFDEIFRLSQQPPSYLM</sequence>
<feature type="compositionally biased region" description="Basic and acidic residues" evidence="1">
    <location>
        <begin position="12"/>
        <end position="58"/>
    </location>
</feature>